<keyword evidence="3" id="KW-1185">Reference proteome</keyword>
<evidence type="ECO:0008006" key="4">
    <source>
        <dbReference type="Google" id="ProtNLM"/>
    </source>
</evidence>
<reference evidence="2 3" key="1">
    <citation type="journal article" date="2016" name="Biochim. Biophys. Acta">
        <title>Characterization of red-shifted phycobilisomes isolated from the chlorophyll f-containing cyanobacterium Halomicronema hongdechloris.</title>
        <authorList>
            <person name="Li Y."/>
            <person name="Lin Y."/>
            <person name="Garvey C.J."/>
            <person name="Birch D."/>
            <person name="Corkery R.W."/>
            <person name="Loughlin P.C."/>
            <person name="Scheer H."/>
            <person name="Willows R.D."/>
            <person name="Chen M."/>
        </authorList>
    </citation>
    <scope>NUCLEOTIDE SEQUENCE [LARGE SCALE GENOMIC DNA]</scope>
    <source>
        <strain evidence="2 3">C2206</strain>
    </source>
</reference>
<name>A0A1Z3HPL7_9CYAN</name>
<feature type="chain" id="PRO_5012238531" description="Outer membrane protein beta-barrel domain-containing protein" evidence="1">
    <location>
        <begin position="28"/>
        <end position="197"/>
    </location>
</feature>
<dbReference type="Proteomes" id="UP000191901">
    <property type="component" value="Chromosome"/>
</dbReference>
<sequence>MMPMTYQLQLIGVINVLLLAAANPCVAQTDPSSVDPSDAEQLGIPQPAPIAQQTEAEAEVDRINYFGVGGTIGLSDEGETGLGDGGFSLVGRLSVTDHLSIHSASVLTGDSLASFAVTGGLPIQHQSTGRPLLFPFVGAGISVETDDFEVDPLVSGGVDVPITDLVTGTARINASFGNDGTDVGLVLGVGVDFLELL</sequence>
<evidence type="ECO:0000313" key="2">
    <source>
        <dbReference type="EMBL" id="ASC72254.1"/>
    </source>
</evidence>
<dbReference type="AlphaFoldDB" id="A0A1Z3HPL7"/>
<feature type="signal peptide" evidence="1">
    <location>
        <begin position="1"/>
        <end position="27"/>
    </location>
</feature>
<proteinExistence type="predicted"/>
<accession>A0A1Z3HPL7</accession>
<dbReference type="KEGG" id="hhg:XM38_032090"/>
<protein>
    <recommendedName>
        <fullName evidence="4">Outer membrane protein beta-barrel domain-containing protein</fullName>
    </recommendedName>
</protein>
<keyword evidence="1" id="KW-0732">Signal</keyword>
<gene>
    <name evidence="2" type="ORF">XM38_032090</name>
</gene>
<organism evidence="2 3">
    <name type="scientific">Halomicronema hongdechloris C2206</name>
    <dbReference type="NCBI Taxonomy" id="1641165"/>
    <lineage>
        <taxon>Bacteria</taxon>
        <taxon>Bacillati</taxon>
        <taxon>Cyanobacteriota</taxon>
        <taxon>Cyanophyceae</taxon>
        <taxon>Nodosilineales</taxon>
        <taxon>Nodosilineaceae</taxon>
        <taxon>Halomicronema</taxon>
    </lineage>
</organism>
<dbReference type="EMBL" id="CP021983">
    <property type="protein sequence ID" value="ASC72254.1"/>
    <property type="molecule type" value="Genomic_DNA"/>
</dbReference>
<evidence type="ECO:0000256" key="1">
    <source>
        <dbReference type="SAM" id="SignalP"/>
    </source>
</evidence>
<evidence type="ECO:0000313" key="3">
    <source>
        <dbReference type="Proteomes" id="UP000191901"/>
    </source>
</evidence>